<evidence type="ECO:0000259" key="2">
    <source>
        <dbReference type="PROSITE" id="PS50174"/>
    </source>
</evidence>
<comment type="caution">
    <text evidence="3">The sequence shown here is derived from an EMBL/GenBank/DDBJ whole genome shotgun (WGS) entry which is preliminary data.</text>
</comment>
<dbReference type="PANTHER" id="PTHR32108">
    <property type="entry name" value="DNA-DIRECTED RNA POLYMERASE SUBUNIT ALPHA"/>
    <property type="match status" value="1"/>
</dbReference>
<dbReference type="Proteomes" id="UP000824120">
    <property type="component" value="Chromosome 1"/>
</dbReference>
<reference evidence="3 4" key="1">
    <citation type="submission" date="2020-09" db="EMBL/GenBank/DDBJ databases">
        <title>De no assembly of potato wild relative species, Solanum commersonii.</title>
        <authorList>
            <person name="Cho K."/>
        </authorList>
    </citation>
    <scope>NUCLEOTIDE SEQUENCE [LARGE SCALE GENOMIC DNA]</scope>
    <source>
        <strain evidence="3">LZ3.2</strain>
        <tissue evidence="3">Leaf</tissue>
    </source>
</reference>
<evidence type="ECO:0000256" key="1">
    <source>
        <dbReference type="SAM" id="MobiDB-lite"/>
    </source>
</evidence>
<dbReference type="InterPro" id="IPR000467">
    <property type="entry name" value="G_patch_dom"/>
</dbReference>
<evidence type="ECO:0000313" key="4">
    <source>
        <dbReference type="Proteomes" id="UP000824120"/>
    </source>
</evidence>
<accession>A0A9J6B493</accession>
<feature type="region of interest" description="Disordered" evidence="1">
    <location>
        <begin position="75"/>
        <end position="104"/>
    </location>
</feature>
<dbReference type="AlphaFoldDB" id="A0A9J6B493"/>
<evidence type="ECO:0000313" key="3">
    <source>
        <dbReference type="EMBL" id="KAG5631521.1"/>
    </source>
</evidence>
<protein>
    <recommendedName>
        <fullName evidence="2">G-patch domain-containing protein</fullName>
    </recommendedName>
</protein>
<dbReference type="PANTHER" id="PTHR32108:SF9">
    <property type="entry name" value="REVERSE TRANSCRIPTASE RNASE H-LIKE DOMAIN-CONTAINING PROTEIN"/>
    <property type="match status" value="1"/>
</dbReference>
<dbReference type="OrthoDB" id="4822at2759"/>
<keyword evidence="4" id="KW-1185">Reference proteome</keyword>
<feature type="compositionally biased region" description="Polar residues" evidence="1">
    <location>
        <begin position="77"/>
        <end position="87"/>
    </location>
</feature>
<proteinExistence type="predicted"/>
<feature type="region of interest" description="Disordered" evidence="1">
    <location>
        <begin position="432"/>
        <end position="473"/>
    </location>
</feature>
<organism evidence="3 4">
    <name type="scientific">Solanum commersonii</name>
    <name type="common">Commerson's wild potato</name>
    <name type="synonym">Commerson's nightshade</name>
    <dbReference type="NCBI Taxonomy" id="4109"/>
    <lineage>
        <taxon>Eukaryota</taxon>
        <taxon>Viridiplantae</taxon>
        <taxon>Streptophyta</taxon>
        <taxon>Embryophyta</taxon>
        <taxon>Tracheophyta</taxon>
        <taxon>Spermatophyta</taxon>
        <taxon>Magnoliopsida</taxon>
        <taxon>eudicotyledons</taxon>
        <taxon>Gunneridae</taxon>
        <taxon>Pentapetalae</taxon>
        <taxon>asterids</taxon>
        <taxon>lamiids</taxon>
        <taxon>Solanales</taxon>
        <taxon>Solanaceae</taxon>
        <taxon>Solanoideae</taxon>
        <taxon>Solaneae</taxon>
        <taxon>Solanum</taxon>
    </lineage>
</organism>
<feature type="domain" description="G-patch" evidence="2">
    <location>
        <begin position="395"/>
        <end position="441"/>
    </location>
</feature>
<gene>
    <name evidence="3" type="ORF">H5410_003238</name>
</gene>
<dbReference type="GO" id="GO:0003676">
    <property type="term" value="F:nucleic acid binding"/>
    <property type="evidence" value="ECO:0007669"/>
    <property type="project" value="InterPro"/>
</dbReference>
<dbReference type="EMBL" id="JACXVP010000001">
    <property type="protein sequence ID" value="KAG5631521.1"/>
    <property type="molecule type" value="Genomic_DNA"/>
</dbReference>
<dbReference type="PROSITE" id="PS50174">
    <property type="entry name" value="G_PATCH"/>
    <property type="match status" value="1"/>
</dbReference>
<sequence length="473" mass="52311">MTDKDDFNAAANIMIPIESPEGSRNMIDIQNGEKMAHMEQELEILREELRQVRDLAKLSATTFPTFKTPIYFAKSDFPNQPEQTQHAPTHGQVPPASPTAVRTAPDLSNRDPTIPTMQQILGAHVAAPYEPHVPPVYAARAPTFAMPAVSMVALQAASRAIQSGSIGGIKKKREDVSAVTYQPGGPSHRYPNNPQIAAHTSYVPHQFTKIDQHMHRDHVQTLKLEMLATYTPIAEPYTQLFERLRAAGVLQPVEGKLPDPIPRNFDGSKRCAYHSGVQGHDTEDCYGLKNQIESLIRRGVIKCTPAPPNVNNNPLPNHENREVNMEPLTVQTYLPRVVVTTLVAKRLEYDTKAVPWDYRAITNELDGAAFHTLEIMQAIRVNEGAEPEDTKLSSAAKMVASEMLKYGYQPKNGLGPKSDGIVEPIHLKHQRGTNGLGYEPASGRDRHGSNDIIFVPEQSSIPDQASIDDITKE</sequence>
<name>A0A9J6B493_SOLCO</name>
<dbReference type="Pfam" id="PF01585">
    <property type="entry name" value="G-patch"/>
    <property type="match status" value="1"/>
</dbReference>